<dbReference type="GO" id="GO:0061617">
    <property type="term" value="C:MICOS complex"/>
    <property type="evidence" value="ECO:0007669"/>
    <property type="project" value="UniProtKB-UniRule"/>
</dbReference>
<dbReference type="GeneID" id="18259346"/>
<dbReference type="PANTHER" id="PTHR28268">
    <property type="entry name" value="MICOS SUBUNIT MIC26"/>
    <property type="match status" value="1"/>
</dbReference>
<reference evidence="3 4" key="1">
    <citation type="journal article" date="2011" name="Cell">
        <title>Insight into structure and assembly of the nuclear pore complex by utilizing the genome of a eukaryotic thermophile.</title>
        <authorList>
            <person name="Amlacher S."/>
            <person name="Sarges P."/>
            <person name="Flemming D."/>
            <person name="van Noort V."/>
            <person name="Kunze R."/>
            <person name="Devos D.P."/>
            <person name="Arumugam M."/>
            <person name="Bork P."/>
            <person name="Hurt E."/>
        </authorList>
    </citation>
    <scope>NUCLEOTIDE SEQUENCE [LARGE SCALE GENOMIC DNA]</scope>
    <source>
        <strain evidence="4">DSM 1495 / CBS 144.50 / IMI 039719</strain>
    </source>
</reference>
<dbReference type="GO" id="GO:0044284">
    <property type="term" value="C:mitochondrial crista junction"/>
    <property type="evidence" value="ECO:0007669"/>
    <property type="project" value="TreeGrafter"/>
</dbReference>
<gene>
    <name evidence="3" type="ORF">CTHT_0053080</name>
</gene>
<dbReference type="RefSeq" id="XP_006695646.1">
    <property type="nucleotide sequence ID" value="XM_006695583.1"/>
</dbReference>
<dbReference type="InterPro" id="IPR019166">
    <property type="entry name" value="MIC26/MIC27"/>
</dbReference>
<dbReference type="EMBL" id="GL988045">
    <property type="protein sequence ID" value="EGS18701.1"/>
    <property type="molecule type" value="Genomic_DNA"/>
</dbReference>
<keyword evidence="1" id="KW-0496">Mitochondrion</keyword>
<dbReference type="eggNOG" id="ENOG502S70K">
    <property type="taxonomic scope" value="Eukaryota"/>
</dbReference>
<dbReference type="Proteomes" id="UP000008066">
    <property type="component" value="Unassembled WGS sequence"/>
</dbReference>
<dbReference type="GO" id="GO:0042407">
    <property type="term" value="P:cristae formation"/>
    <property type="evidence" value="ECO:0007669"/>
    <property type="project" value="InterPro"/>
</dbReference>
<comment type="subunit">
    <text evidence="1">Component of the mitochondrial contact site and cristae organizing system (MICOS) complex.</text>
</comment>
<keyword evidence="4" id="KW-1185">Reference proteome</keyword>
<evidence type="ECO:0000256" key="1">
    <source>
        <dbReference type="RuleBase" id="RU363021"/>
    </source>
</evidence>
<dbReference type="Pfam" id="PF09769">
    <property type="entry name" value="ApoO"/>
    <property type="match status" value="1"/>
</dbReference>
<dbReference type="HOGENOM" id="CLU_072876_0_0_1"/>
<organism evidence="4">
    <name type="scientific">Chaetomium thermophilum (strain DSM 1495 / CBS 144.50 / IMI 039719)</name>
    <name type="common">Thermochaetoides thermophila</name>
    <dbReference type="NCBI Taxonomy" id="759272"/>
    <lineage>
        <taxon>Eukaryota</taxon>
        <taxon>Fungi</taxon>
        <taxon>Dikarya</taxon>
        <taxon>Ascomycota</taxon>
        <taxon>Pezizomycotina</taxon>
        <taxon>Sordariomycetes</taxon>
        <taxon>Sordariomycetidae</taxon>
        <taxon>Sordariales</taxon>
        <taxon>Chaetomiaceae</taxon>
        <taxon>Thermochaetoides</taxon>
    </lineage>
</organism>
<dbReference type="STRING" id="759272.G0SDV0"/>
<dbReference type="InterPro" id="IPR033181">
    <property type="entry name" value="Mic26_fungi"/>
</dbReference>
<comment type="subcellular location">
    <subcellularLocation>
        <location evidence="1">Mitochondrion inner membrane</location>
    </subcellularLocation>
</comment>
<protein>
    <recommendedName>
        <fullName evidence="1">MICOS complex subunit</fullName>
    </recommendedName>
</protein>
<feature type="region of interest" description="Disordered" evidence="2">
    <location>
        <begin position="40"/>
        <end position="95"/>
    </location>
</feature>
<dbReference type="OrthoDB" id="2399148at2759"/>
<sequence length="264" mass="28426">MAARVLLQRRVAPLAAAALVGSVAFAPRIAHAEAPNDRSISRKPIYDDEDFALPPSKPSSPAALTPSEAQNASAAPVSSSEPETTTTIVVHRPPTPTDRLAAQIRRARLFLYAQSCVVEDSVNDFMSRAFALEQSFTSTLASLAPSRESGEKLMPGLIYVLVSGMAGSIVARNRGVLLRATTPLAFGLGAAYYVLPVTMQNVGGLVWEYEKKFPAVADAHIKTREGIEHGVAMARMHADIAQQKVHDGVRSVREALEEWVRKGK</sequence>
<dbReference type="PANTHER" id="PTHR28268:SF1">
    <property type="entry name" value="MICOS SUBUNIT MIC26"/>
    <property type="match status" value="1"/>
</dbReference>
<comment type="function">
    <text evidence="1">Component of the MICOS complex, a large protein complex of the mitochondrial inner membrane that plays crucial roles in the maintenance of crista junctions, inner membrane architecture, and formation of contact sites to the outer membrane.</text>
</comment>
<proteinExistence type="predicted"/>
<evidence type="ECO:0000313" key="4">
    <source>
        <dbReference type="Proteomes" id="UP000008066"/>
    </source>
</evidence>
<feature type="compositionally biased region" description="Low complexity" evidence="2">
    <location>
        <begin position="59"/>
        <end position="90"/>
    </location>
</feature>
<dbReference type="KEGG" id="cthr:CTHT_0053080"/>
<name>G0SDV0_CHATD</name>
<evidence type="ECO:0000256" key="2">
    <source>
        <dbReference type="SAM" id="MobiDB-lite"/>
    </source>
</evidence>
<keyword evidence="1" id="KW-0999">Mitochondrion inner membrane</keyword>
<dbReference type="AlphaFoldDB" id="G0SDV0"/>
<keyword evidence="1" id="KW-0472">Membrane</keyword>
<evidence type="ECO:0000313" key="3">
    <source>
        <dbReference type="EMBL" id="EGS18701.1"/>
    </source>
</evidence>
<dbReference type="OMA" id="GVAHSGM"/>
<accession>G0SDV0</accession>